<feature type="transmembrane region" description="Helical" evidence="1">
    <location>
        <begin position="45"/>
        <end position="62"/>
    </location>
</feature>
<evidence type="ECO:0000256" key="1">
    <source>
        <dbReference type="SAM" id="Phobius"/>
    </source>
</evidence>
<accession>A0A0L0G3K8</accession>
<feature type="transmembrane region" description="Helical" evidence="1">
    <location>
        <begin position="187"/>
        <end position="206"/>
    </location>
</feature>
<gene>
    <name evidence="2" type="ORF">SARC_04921</name>
</gene>
<dbReference type="PANTHER" id="PTHR13146">
    <property type="match status" value="1"/>
</dbReference>
<name>A0A0L0G3K8_9EUKA</name>
<feature type="transmembrane region" description="Helical" evidence="1">
    <location>
        <begin position="215"/>
        <end position="233"/>
    </location>
</feature>
<reference evidence="2 3" key="1">
    <citation type="submission" date="2011-02" db="EMBL/GenBank/DDBJ databases">
        <title>The Genome Sequence of Sphaeroforma arctica JP610.</title>
        <authorList>
            <consortium name="The Broad Institute Genome Sequencing Platform"/>
            <person name="Russ C."/>
            <person name="Cuomo C."/>
            <person name="Young S.K."/>
            <person name="Zeng Q."/>
            <person name="Gargeya S."/>
            <person name="Alvarado L."/>
            <person name="Berlin A."/>
            <person name="Chapman S.B."/>
            <person name="Chen Z."/>
            <person name="Freedman E."/>
            <person name="Gellesch M."/>
            <person name="Goldberg J."/>
            <person name="Griggs A."/>
            <person name="Gujja S."/>
            <person name="Heilman E."/>
            <person name="Heiman D."/>
            <person name="Howarth C."/>
            <person name="Mehta T."/>
            <person name="Neiman D."/>
            <person name="Pearson M."/>
            <person name="Roberts A."/>
            <person name="Saif S."/>
            <person name="Shea T."/>
            <person name="Shenoy N."/>
            <person name="Sisk P."/>
            <person name="Stolte C."/>
            <person name="Sykes S."/>
            <person name="White J."/>
            <person name="Yandava C."/>
            <person name="Burger G."/>
            <person name="Gray M.W."/>
            <person name="Holland P.W.H."/>
            <person name="King N."/>
            <person name="Lang F.B.F."/>
            <person name="Roger A.J."/>
            <person name="Ruiz-Trillo I."/>
            <person name="Haas B."/>
            <person name="Nusbaum C."/>
            <person name="Birren B."/>
        </authorList>
    </citation>
    <scope>NUCLEOTIDE SEQUENCE [LARGE SCALE GENOMIC DNA]</scope>
    <source>
        <strain evidence="2 3">JP610</strain>
    </source>
</reference>
<feature type="transmembrane region" description="Helical" evidence="1">
    <location>
        <begin position="108"/>
        <end position="127"/>
    </location>
</feature>
<feature type="transmembrane region" description="Helical" evidence="1">
    <location>
        <begin position="12"/>
        <end position="33"/>
    </location>
</feature>
<keyword evidence="1" id="KW-1133">Transmembrane helix</keyword>
<evidence type="ECO:0000313" key="3">
    <source>
        <dbReference type="Proteomes" id="UP000054560"/>
    </source>
</evidence>
<dbReference type="PANTHER" id="PTHR13146:SF1">
    <property type="entry name" value="SUGAR PHOSPHATE TRANSPORTER DOMAIN-CONTAINING PROTEIN"/>
    <property type="match status" value="1"/>
</dbReference>
<dbReference type="GO" id="GO:0016020">
    <property type="term" value="C:membrane"/>
    <property type="evidence" value="ECO:0007669"/>
    <property type="project" value="TreeGrafter"/>
</dbReference>
<feature type="transmembrane region" description="Helical" evidence="1">
    <location>
        <begin position="139"/>
        <end position="167"/>
    </location>
</feature>
<dbReference type="SUPFAM" id="SSF103481">
    <property type="entry name" value="Multidrug resistance efflux transporter EmrE"/>
    <property type="match status" value="1"/>
</dbReference>
<evidence type="ECO:0000313" key="2">
    <source>
        <dbReference type="EMBL" id="KNC82788.1"/>
    </source>
</evidence>
<evidence type="ECO:0008006" key="4">
    <source>
        <dbReference type="Google" id="ProtNLM"/>
    </source>
</evidence>
<dbReference type="RefSeq" id="XP_014156690.1">
    <property type="nucleotide sequence ID" value="XM_014301215.1"/>
</dbReference>
<organism evidence="2 3">
    <name type="scientific">Sphaeroforma arctica JP610</name>
    <dbReference type="NCBI Taxonomy" id="667725"/>
    <lineage>
        <taxon>Eukaryota</taxon>
        <taxon>Ichthyosporea</taxon>
        <taxon>Ichthyophonida</taxon>
        <taxon>Sphaeroforma</taxon>
    </lineage>
</organism>
<dbReference type="OrthoDB" id="29773at2759"/>
<proteinExistence type="predicted"/>
<keyword evidence="1" id="KW-0472">Membrane</keyword>
<dbReference type="EMBL" id="KQ241891">
    <property type="protein sequence ID" value="KNC82788.1"/>
    <property type="molecule type" value="Genomic_DNA"/>
</dbReference>
<feature type="transmembrane region" description="Helical" evidence="1">
    <location>
        <begin position="245"/>
        <end position="264"/>
    </location>
</feature>
<keyword evidence="1" id="KW-0812">Transmembrane</keyword>
<dbReference type="InterPro" id="IPR037185">
    <property type="entry name" value="EmrE-like"/>
</dbReference>
<dbReference type="GeneID" id="25905425"/>
<dbReference type="eggNOG" id="ENOG502QW36">
    <property type="taxonomic scope" value="Eukaryota"/>
</dbReference>
<keyword evidence="3" id="KW-1185">Reference proteome</keyword>
<dbReference type="AlphaFoldDB" id="A0A0L0G3K8"/>
<sequence>MLAASLATTGLLMVGSGVFVVIYSSSMLWTALLSRCLTDKQFSTLQWAGIGVLTCGLLLNGFDSQPHTPHTPTGRTVEELSDMQQLETDRNGNIGGAVIGDGYSQVNVGVLVVLLGSALHSYFFVLSERIMYQRILSDAQLCAGVGLAETVLFSAYIAFVCGCFGTHEKLFSSMDDANTSLGYATMLWLSAAVVNSVHAGSFFIILGELGAVESALLKIIQTVCVFAFSAVFFCQYESSQCASPMKFMSMLLVACGLVVYAMGARAGRPSNTKKSPKLPRRNTRTGIELGVSADSLH</sequence>
<protein>
    <recommendedName>
        <fullName evidence="4">EamA domain-containing protein</fullName>
    </recommendedName>
</protein>
<dbReference type="Proteomes" id="UP000054560">
    <property type="component" value="Unassembled WGS sequence"/>
</dbReference>